<evidence type="ECO:0000313" key="2">
    <source>
        <dbReference type="EMBL" id="CUS34226.1"/>
    </source>
</evidence>
<proteinExistence type="predicted"/>
<keyword evidence="1" id="KW-0812">Transmembrane</keyword>
<dbReference type="AlphaFoldDB" id="A0A0S4LGG0"/>
<accession>A0A0S4LGG0</accession>
<sequence>MPSKSAKRKSSAVVPTAGTREPMAQTRLVQVRSVKLSASAAMFVELYVLIVISPFGMLLAFLGASLR</sequence>
<name>A0A0S4LGG0_9BACT</name>
<keyword evidence="1" id="KW-1133">Transmembrane helix</keyword>
<feature type="transmembrane region" description="Helical" evidence="1">
    <location>
        <begin position="42"/>
        <end position="64"/>
    </location>
</feature>
<keyword evidence="3" id="KW-1185">Reference proteome</keyword>
<dbReference type="Proteomes" id="UP000199032">
    <property type="component" value="Unassembled WGS sequence"/>
</dbReference>
<keyword evidence="1" id="KW-0472">Membrane</keyword>
<organism evidence="2 3">
    <name type="scientific">Candidatus Nitrospira nitrosa</name>
    <dbReference type="NCBI Taxonomy" id="1742972"/>
    <lineage>
        <taxon>Bacteria</taxon>
        <taxon>Pseudomonadati</taxon>
        <taxon>Nitrospirota</taxon>
        <taxon>Nitrospiria</taxon>
        <taxon>Nitrospirales</taxon>
        <taxon>Nitrospiraceae</taxon>
        <taxon>Nitrospira</taxon>
    </lineage>
</organism>
<protein>
    <submittedName>
        <fullName evidence="2">Uncharacterized protein</fullName>
    </submittedName>
</protein>
<evidence type="ECO:0000256" key="1">
    <source>
        <dbReference type="SAM" id="Phobius"/>
    </source>
</evidence>
<reference evidence="2 3" key="1">
    <citation type="submission" date="2015-10" db="EMBL/GenBank/DDBJ databases">
        <authorList>
            <person name="Gilbert D.G."/>
        </authorList>
    </citation>
    <scope>NUCLEOTIDE SEQUENCE [LARGE SCALE GENOMIC DNA]</scope>
    <source>
        <strain evidence="2">COMA1</strain>
    </source>
</reference>
<evidence type="ECO:0000313" key="3">
    <source>
        <dbReference type="Proteomes" id="UP000199032"/>
    </source>
</evidence>
<gene>
    <name evidence="2" type="ORF">COMA1_11586</name>
</gene>
<dbReference type="EMBL" id="CZQA01000001">
    <property type="protein sequence ID" value="CUS34226.1"/>
    <property type="molecule type" value="Genomic_DNA"/>
</dbReference>